<evidence type="ECO:0000256" key="7">
    <source>
        <dbReference type="ARBA" id="ARBA00022840"/>
    </source>
</evidence>
<dbReference type="SUPFAM" id="SSF55874">
    <property type="entry name" value="ATPase domain of HSP90 chaperone/DNA topoisomerase II/histidine kinase"/>
    <property type="match status" value="1"/>
</dbReference>
<comment type="caution">
    <text evidence="12">The sequence shown here is derived from an EMBL/GenBank/DDBJ whole genome shotgun (WGS) entry which is preliminary data.</text>
</comment>
<dbReference type="Proteomes" id="UP001180551">
    <property type="component" value="Unassembled WGS sequence"/>
</dbReference>
<keyword evidence="3" id="KW-0597">Phosphoprotein</keyword>
<dbReference type="PANTHER" id="PTHR24421:SF10">
    <property type="entry name" value="NITRATE_NITRITE SENSOR PROTEIN NARQ"/>
    <property type="match status" value="1"/>
</dbReference>
<feature type="domain" description="Signal transduction histidine kinase subgroup 3 dimerisation and phosphoacceptor" evidence="11">
    <location>
        <begin position="181"/>
        <end position="246"/>
    </location>
</feature>
<evidence type="ECO:0000256" key="3">
    <source>
        <dbReference type="ARBA" id="ARBA00022553"/>
    </source>
</evidence>
<reference evidence="12" key="1">
    <citation type="submission" date="2024-05" db="EMBL/GenBank/DDBJ databases">
        <title>30 novel species of actinomycetes from the DSMZ collection.</title>
        <authorList>
            <person name="Nouioui I."/>
        </authorList>
    </citation>
    <scope>NUCLEOTIDE SEQUENCE</scope>
    <source>
        <strain evidence="12">DSM 41527</strain>
    </source>
</reference>
<dbReference type="Pfam" id="PF02518">
    <property type="entry name" value="HATPase_c"/>
    <property type="match status" value="1"/>
</dbReference>
<evidence type="ECO:0000259" key="11">
    <source>
        <dbReference type="Pfam" id="PF07730"/>
    </source>
</evidence>
<evidence type="ECO:0000256" key="8">
    <source>
        <dbReference type="ARBA" id="ARBA00023012"/>
    </source>
</evidence>
<evidence type="ECO:0000256" key="9">
    <source>
        <dbReference type="SAM" id="Phobius"/>
    </source>
</evidence>
<dbReference type="RefSeq" id="WP_311624019.1">
    <property type="nucleotide sequence ID" value="NZ_JAVRFE010000015.1"/>
</dbReference>
<feature type="transmembrane region" description="Helical" evidence="9">
    <location>
        <begin position="134"/>
        <end position="154"/>
    </location>
</feature>
<dbReference type="EC" id="2.7.13.3" evidence="2"/>
<evidence type="ECO:0000256" key="1">
    <source>
        <dbReference type="ARBA" id="ARBA00000085"/>
    </source>
</evidence>
<keyword evidence="9" id="KW-0472">Membrane</keyword>
<dbReference type="InterPro" id="IPR050482">
    <property type="entry name" value="Sensor_HK_TwoCompSys"/>
</dbReference>
<evidence type="ECO:0000256" key="2">
    <source>
        <dbReference type="ARBA" id="ARBA00012438"/>
    </source>
</evidence>
<keyword evidence="4" id="KW-0808">Transferase</keyword>
<feature type="domain" description="Histidine kinase/HSP90-like ATPase" evidence="10">
    <location>
        <begin position="288"/>
        <end position="377"/>
    </location>
</feature>
<evidence type="ECO:0000256" key="4">
    <source>
        <dbReference type="ARBA" id="ARBA00022679"/>
    </source>
</evidence>
<organism evidence="12 13">
    <name type="scientific">Streptomyces mooreae</name>
    <dbReference type="NCBI Taxonomy" id="3075523"/>
    <lineage>
        <taxon>Bacteria</taxon>
        <taxon>Bacillati</taxon>
        <taxon>Actinomycetota</taxon>
        <taxon>Actinomycetes</taxon>
        <taxon>Kitasatosporales</taxon>
        <taxon>Streptomycetaceae</taxon>
        <taxon>Streptomyces</taxon>
    </lineage>
</organism>
<dbReference type="InterPro" id="IPR011712">
    <property type="entry name" value="Sig_transdc_His_kin_sub3_dim/P"/>
</dbReference>
<gene>
    <name evidence="12" type="ORF">RM550_14020</name>
</gene>
<evidence type="ECO:0000313" key="13">
    <source>
        <dbReference type="Proteomes" id="UP001180551"/>
    </source>
</evidence>
<keyword evidence="6 12" id="KW-0418">Kinase</keyword>
<dbReference type="InterPro" id="IPR003594">
    <property type="entry name" value="HATPase_dom"/>
</dbReference>
<keyword evidence="7" id="KW-0067">ATP-binding</keyword>
<evidence type="ECO:0000256" key="6">
    <source>
        <dbReference type="ARBA" id="ARBA00022777"/>
    </source>
</evidence>
<keyword evidence="9" id="KW-0812">Transmembrane</keyword>
<keyword evidence="5" id="KW-0547">Nucleotide-binding</keyword>
<evidence type="ECO:0000259" key="10">
    <source>
        <dbReference type="Pfam" id="PF02518"/>
    </source>
</evidence>
<feature type="transmembrane region" description="Helical" evidence="9">
    <location>
        <begin position="48"/>
        <end position="67"/>
    </location>
</feature>
<sequence>MLASLPASAPARRSPRDWTVDTALFLLAVAYGVATAKSRGAQAPEPGLSWMYVEQIAGALGSALLWLRRRKPVEVAGVLIALSVVFEMVAGAMLVALFSVAVRCLPRTTAIVYAASLLPVVSDVFTRPDTGLSAFHFFVFGTIVQGAAVGWGLFIHHRRQLLERVAAEAGLRAEQAQMRAREEVAREMHDVLGHRLSLLSLHAGALEYRPDAPSEDIARAAGVIRQSAHQALQDLREVLTVLRAPAGELPQPTLADVHRLVAESCTAGMQVRLLKDIPEAVPDLIGRTVYRVVQEALTNVRKHASGATVSVQVTGKAGDQLTVEVSNAATGARHAPPPGAPHGQGLAGLAERVALAGGRLEYGPTGEGGWEIGARLPWP</sequence>
<dbReference type="Gene3D" id="3.30.565.10">
    <property type="entry name" value="Histidine kinase-like ATPase, C-terminal domain"/>
    <property type="match status" value="1"/>
</dbReference>
<protein>
    <recommendedName>
        <fullName evidence="2">histidine kinase</fullName>
        <ecNumber evidence="2">2.7.13.3</ecNumber>
    </recommendedName>
</protein>
<keyword evidence="9" id="KW-1133">Transmembrane helix</keyword>
<dbReference type="Pfam" id="PF07730">
    <property type="entry name" value="HisKA_3"/>
    <property type="match status" value="1"/>
</dbReference>
<dbReference type="PANTHER" id="PTHR24421">
    <property type="entry name" value="NITRATE/NITRITE SENSOR PROTEIN NARX-RELATED"/>
    <property type="match status" value="1"/>
</dbReference>
<proteinExistence type="predicted"/>
<feature type="transmembrane region" description="Helical" evidence="9">
    <location>
        <begin position="79"/>
        <end position="102"/>
    </location>
</feature>
<dbReference type="InterPro" id="IPR036890">
    <property type="entry name" value="HATPase_C_sf"/>
</dbReference>
<keyword evidence="8" id="KW-0902">Two-component regulatory system</keyword>
<evidence type="ECO:0000313" key="12">
    <source>
        <dbReference type="EMBL" id="MDT0456840.1"/>
    </source>
</evidence>
<evidence type="ECO:0000256" key="5">
    <source>
        <dbReference type="ARBA" id="ARBA00022741"/>
    </source>
</evidence>
<comment type="catalytic activity">
    <reaction evidence="1">
        <text>ATP + protein L-histidine = ADP + protein N-phospho-L-histidine.</text>
        <dbReference type="EC" id="2.7.13.3"/>
    </reaction>
</comment>
<dbReference type="Gene3D" id="1.20.5.1930">
    <property type="match status" value="1"/>
</dbReference>
<dbReference type="GO" id="GO:0016301">
    <property type="term" value="F:kinase activity"/>
    <property type="evidence" value="ECO:0007669"/>
    <property type="project" value="UniProtKB-KW"/>
</dbReference>
<dbReference type="EMBL" id="JAVRFE010000015">
    <property type="protein sequence ID" value="MDT0456840.1"/>
    <property type="molecule type" value="Genomic_DNA"/>
</dbReference>
<accession>A0ABU2T8A3</accession>
<dbReference type="CDD" id="cd16917">
    <property type="entry name" value="HATPase_UhpB-NarQ-NarX-like"/>
    <property type="match status" value="1"/>
</dbReference>
<keyword evidence="13" id="KW-1185">Reference proteome</keyword>
<name>A0ABU2T8A3_9ACTN</name>